<accession>A0ACC6Q9D8</accession>
<proteinExistence type="predicted"/>
<gene>
    <name evidence="1" type="ORF">WKI58_00880</name>
</gene>
<comment type="caution">
    <text evidence="1">The sequence shown here is derived from an EMBL/GenBank/DDBJ whole genome shotgun (WGS) entry which is preliminary data.</text>
</comment>
<sequence>MPNSTPDFTGQKVVVIGGTSGMGLAVARRVLDGGGSAVVTGRTETSASQAVADLTGSGHAVGLAADLFDHAAVDRLRDILTEQHADATLLVNAAGIFEPKSFLEHTQEDYDRYQAITRAFYFVTQTVAGNIIARGNKGAIVNIGGMLAHQAMAATPSSAYSVAKAGLHSLTQHLAMELAPHGIRVNTVAPAVVRTPIYEAFIPKGEIDSALDAFNTFHPLGRIGTPDDVAPIVAFLLSDQADWVTGATWDVDGGVRAGRNQY</sequence>
<dbReference type="EMBL" id="JBBKAI010000002">
    <property type="protein sequence ID" value="MEJ8655090.1"/>
    <property type="molecule type" value="Genomic_DNA"/>
</dbReference>
<name>A0ACC6Q9D8_9ACTN</name>
<reference evidence="1" key="1">
    <citation type="submission" date="2024-03" db="EMBL/GenBank/DDBJ databases">
        <title>Novel Streptomyces species of biotechnological and ecological value are a feature of Machair soil.</title>
        <authorList>
            <person name="Prole J.R."/>
            <person name="Goodfellow M."/>
            <person name="Allenby N."/>
            <person name="Ward A.C."/>
        </authorList>
    </citation>
    <scope>NUCLEOTIDE SEQUENCE</scope>
    <source>
        <strain evidence="1">MS1.AVA.4</strain>
    </source>
</reference>
<dbReference type="EC" id="1.-.-.-" evidence="1"/>
<keyword evidence="2" id="KW-1185">Reference proteome</keyword>
<evidence type="ECO:0000313" key="2">
    <source>
        <dbReference type="Proteomes" id="UP001375539"/>
    </source>
</evidence>
<organism evidence="1 2">
    <name type="scientific">Streptomyces pratisoli</name>
    <dbReference type="NCBI Taxonomy" id="3139917"/>
    <lineage>
        <taxon>Bacteria</taxon>
        <taxon>Bacillati</taxon>
        <taxon>Actinomycetota</taxon>
        <taxon>Actinomycetes</taxon>
        <taxon>Kitasatosporales</taxon>
        <taxon>Streptomycetaceae</taxon>
        <taxon>Streptomyces</taxon>
    </lineage>
</organism>
<protein>
    <submittedName>
        <fullName evidence="1">SDR family oxidoreductase</fullName>
        <ecNumber evidence="1">1.-.-.-</ecNumber>
    </submittedName>
</protein>
<evidence type="ECO:0000313" key="1">
    <source>
        <dbReference type="EMBL" id="MEJ8655090.1"/>
    </source>
</evidence>
<keyword evidence="1" id="KW-0560">Oxidoreductase</keyword>
<dbReference type="Proteomes" id="UP001375539">
    <property type="component" value="Unassembled WGS sequence"/>
</dbReference>